<dbReference type="AlphaFoldDB" id="A0A0N4YDS6"/>
<accession>A0A0N4YDS6</accession>
<dbReference type="Proteomes" id="UP000271162">
    <property type="component" value="Unassembled WGS sequence"/>
</dbReference>
<reference evidence="5" key="1">
    <citation type="submission" date="2017-02" db="UniProtKB">
        <authorList>
            <consortium name="WormBaseParasite"/>
        </authorList>
    </citation>
    <scope>IDENTIFICATION</scope>
</reference>
<sequence>MANQETPLSSRLLQSKPSKRFRRGSPYVVEMSGDGGSLDDAVKLLIEDSQVPAHLKTILGHLLEKANLTEELPSKNRELEAKLQFELAEKKRLLSEIDRLKEALSKKDEASLSSATKLADKL</sequence>
<dbReference type="EMBL" id="UYSL01021499">
    <property type="protein sequence ID" value="VDL78397.1"/>
    <property type="molecule type" value="Genomic_DNA"/>
</dbReference>
<proteinExistence type="predicted"/>
<protein>
    <submittedName>
        <fullName evidence="5">Mediator of RNA polymerase II transcription subunit 9</fullName>
    </submittedName>
</protein>
<evidence type="ECO:0000256" key="2">
    <source>
        <dbReference type="SAM" id="MobiDB-lite"/>
    </source>
</evidence>
<evidence type="ECO:0000313" key="4">
    <source>
        <dbReference type="Proteomes" id="UP000271162"/>
    </source>
</evidence>
<feature type="region of interest" description="Disordered" evidence="2">
    <location>
        <begin position="1"/>
        <end position="26"/>
    </location>
</feature>
<gene>
    <name evidence="3" type="ORF">NBR_LOCUS14803</name>
</gene>
<keyword evidence="1" id="KW-0175">Coiled coil</keyword>
<feature type="coiled-coil region" evidence="1">
    <location>
        <begin position="76"/>
        <end position="110"/>
    </location>
</feature>
<name>A0A0N4YDS6_NIPBR</name>
<evidence type="ECO:0000313" key="5">
    <source>
        <dbReference type="WBParaSite" id="NBR_0001480201-mRNA-1"/>
    </source>
</evidence>
<dbReference type="WBParaSite" id="NBR_0001480201-mRNA-1">
    <property type="protein sequence ID" value="NBR_0001480201-mRNA-1"/>
    <property type="gene ID" value="NBR_0001480201"/>
</dbReference>
<evidence type="ECO:0000313" key="3">
    <source>
        <dbReference type="EMBL" id="VDL78397.1"/>
    </source>
</evidence>
<organism evidence="5">
    <name type="scientific">Nippostrongylus brasiliensis</name>
    <name type="common">Rat hookworm</name>
    <dbReference type="NCBI Taxonomy" id="27835"/>
    <lineage>
        <taxon>Eukaryota</taxon>
        <taxon>Metazoa</taxon>
        <taxon>Ecdysozoa</taxon>
        <taxon>Nematoda</taxon>
        <taxon>Chromadorea</taxon>
        <taxon>Rhabditida</taxon>
        <taxon>Rhabditina</taxon>
        <taxon>Rhabditomorpha</taxon>
        <taxon>Strongyloidea</taxon>
        <taxon>Heligmosomidae</taxon>
        <taxon>Nippostrongylus</taxon>
    </lineage>
</organism>
<reference evidence="3 4" key="2">
    <citation type="submission" date="2018-11" db="EMBL/GenBank/DDBJ databases">
        <authorList>
            <consortium name="Pathogen Informatics"/>
        </authorList>
    </citation>
    <scope>NUCLEOTIDE SEQUENCE [LARGE SCALE GENOMIC DNA]</scope>
</reference>
<evidence type="ECO:0000256" key="1">
    <source>
        <dbReference type="SAM" id="Coils"/>
    </source>
</evidence>
<keyword evidence="4" id="KW-1185">Reference proteome</keyword>
<feature type="compositionally biased region" description="Polar residues" evidence="2">
    <location>
        <begin position="1"/>
        <end position="16"/>
    </location>
</feature>